<dbReference type="Gene3D" id="1.10.10.10">
    <property type="entry name" value="Winged helix-like DNA-binding domain superfamily/Winged helix DNA-binding domain"/>
    <property type="match status" value="1"/>
</dbReference>
<accession>A0ABU7J822</accession>
<evidence type="ECO:0000259" key="5">
    <source>
        <dbReference type="PROSITE" id="PS51755"/>
    </source>
</evidence>
<dbReference type="SMART" id="SM00862">
    <property type="entry name" value="Trans_reg_C"/>
    <property type="match status" value="1"/>
</dbReference>
<dbReference type="InterPro" id="IPR019734">
    <property type="entry name" value="TPR_rpt"/>
</dbReference>
<dbReference type="PROSITE" id="PS51755">
    <property type="entry name" value="OMPR_PHOB"/>
    <property type="match status" value="1"/>
</dbReference>
<keyword evidence="1 3" id="KW-0238">DNA-binding</keyword>
<dbReference type="InterPro" id="IPR011990">
    <property type="entry name" value="TPR-like_helical_dom_sf"/>
</dbReference>
<reference evidence="6 7" key="1">
    <citation type="submission" date="2023-07" db="EMBL/GenBank/DDBJ databases">
        <title>Alkalimonas sp., MEB108 novel, alkaliphilic bacterium isolated from Lonar Lake, India.</title>
        <authorList>
            <person name="Joshi A."/>
            <person name="Thite S."/>
        </authorList>
    </citation>
    <scope>NUCLEOTIDE SEQUENCE [LARGE SCALE GENOMIC DNA]</scope>
    <source>
        <strain evidence="6 7">MEB108</strain>
    </source>
</reference>
<dbReference type="InterPro" id="IPR001867">
    <property type="entry name" value="OmpR/PhoB-type_DNA-bd"/>
</dbReference>
<dbReference type="EMBL" id="JAUHLI010000011">
    <property type="protein sequence ID" value="MEE2002152.1"/>
    <property type="molecule type" value="Genomic_DNA"/>
</dbReference>
<keyword evidence="4" id="KW-1133">Transmembrane helix</keyword>
<keyword evidence="7" id="KW-1185">Reference proteome</keyword>
<evidence type="ECO:0000256" key="3">
    <source>
        <dbReference type="PROSITE-ProRule" id="PRU01091"/>
    </source>
</evidence>
<organism evidence="6 7">
    <name type="scientific">Alkalimonas cellulosilytica</name>
    <dbReference type="NCBI Taxonomy" id="3058395"/>
    <lineage>
        <taxon>Bacteria</taxon>
        <taxon>Pseudomonadati</taxon>
        <taxon>Pseudomonadota</taxon>
        <taxon>Gammaproteobacteria</taxon>
        <taxon>Alkalimonas</taxon>
    </lineage>
</organism>
<dbReference type="SUPFAM" id="SSF46894">
    <property type="entry name" value="C-terminal effector domain of the bipartite response regulators"/>
    <property type="match status" value="1"/>
</dbReference>
<name>A0ABU7J822_9GAMM</name>
<feature type="domain" description="OmpR/PhoB-type" evidence="5">
    <location>
        <begin position="11"/>
        <end position="110"/>
    </location>
</feature>
<feature type="DNA-binding region" description="OmpR/PhoB-type" evidence="3">
    <location>
        <begin position="11"/>
        <end position="110"/>
    </location>
</feature>
<keyword evidence="2" id="KW-0802">TPR repeat</keyword>
<evidence type="ECO:0000256" key="2">
    <source>
        <dbReference type="PROSITE-ProRule" id="PRU00339"/>
    </source>
</evidence>
<keyword evidence="4" id="KW-0472">Membrane</keyword>
<dbReference type="InterPro" id="IPR016032">
    <property type="entry name" value="Sig_transdc_resp-reg_C-effctor"/>
</dbReference>
<dbReference type="Gene3D" id="1.25.40.10">
    <property type="entry name" value="Tetratricopeptide repeat domain"/>
    <property type="match status" value="1"/>
</dbReference>
<sequence length="498" mass="57745">MSDTVRSCDNSAVWLNKHWYFDARHNILRTKDGTVQDMEHQLFVLLDYFIRREQQVLSKDQLLQNNWPGRVVNEDSLTVAISKLRKVFGEKARQPRLIKTIPGVGYQFIGQVQPAEYVTEFSTAQSNRASLLRAWPLFAAVLLMSWLAVPLLLHQPAPSHTMHPDAVAKKDLVILQELTQQSEQAELSQIPELLAQWRTFLIAEPEQVQGYWYLAWLKIRLLGQQLPEQPQHFGELNALLQKVVTLEPTHAEAWSWLARLHFWHQADYAQAASYYQQALQLKKDAGFYYGYAEMQLARGKFDETIALVDKARQLRPHDFAFPGLAWAYQLSGRSEEAWQELLRIRQTERASGLWHRSALRITHELGLDQQSFASMRWLLQQTDEGQEQLAAVEHHFHQGGLTAVYRYLLGVQFSGDIGHYRPPLSWARYAILADKNETALQYFEQAAAIRQAPLLWAAVDPFYQPIHCSPPFHRWLETLQLGDFQEQSHVCLFLEHRF</sequence>
<dbReference type="Pfam" id="PF00486">
    <property type="entry name" value="Trans_reg_C"/>
    <property type="match status" value="1"/>
</dbReference>
<dbReference type="SUPFAM" id="SSF48452">
    <property type="entry name" value="TPR-like"/>
    <property type="match status" value="1"/>
</dbReference>
<dbReference type="RefSeq" id="WP_330129226.1">
    <property type="nucleotide sequence ID" value="NZ_JAUHLI010000011.1"/>
</dbReference>
<dbReference type="InterPro" id="IPR036388">
    <property type="entry name" value="WH-like_DNA-bd_sf"/>
</dbReference>
<dbReference type="CDD" id="cd00383">
    <property type="entry name" value="trans_reg_C"/>
    <property type="match status" value="1"/>
</dbReference>
<dbReference type="PROSITE" id="PS50005">
    <property type="entry name" value="TPR"/>
    <property type="match status" value="1"/>
</dbReference>
<evidence type="ECO:0000256" key="1">
    <source>
        <dbReference type="ARBA" id="ARBA00023125"/>
    </source>
</evidence>
<dbReference type="Proteomes" id="UP001336314">
    <property type="component" value="Unassembled WGS sequence"/>
</dbReference>
<gene>
    <name evidence="6" type="ORF">QWY20_11880</name>
</gene>
<comment type="caution">
    <text evidence="6">The sequence shown here is derived from an EMBL/GenBank/DDBJ whole genome shotgun (WGS) entry which is preliminary data.</text>
</comment>
<evidence type="ECO:0000256" key="4">
    <source>
        <dbReference type="SAM" id="Phobius"/>
    </source>
</evidence>
<feature type="repeat" description="TPR" evidence="2">
    <location>
        <begin position="285"/>
        <end position="318"/>
    </location>
</feature>
<evidence type="ECO:0000313" key="7">
    <source>
        <dbReference type="Proteomes" id="UP001336314"/>
    </source>
</evidence>
<protein>
    <submittedName>
        <fullName evidence="6">Winged helix-turn-helix domain-containing protein</fullName>
    </submittedName>
</protein>
<feature type="transmembrane region" description="Helical" evidence="4">
    <location>
        <begin position="134"/>
        <end position="153"/>
    </location>
</feature>
<evidence type="ECO:0000313" key="6">
    <source>
        <dbReference type="EMBL" id="MEE2002152.1"/>
    </source>
</evidence>
<keyword evidence="4" id="KW-0812">Transmembrane</keyword>
<proteinExistence type="predicted"/>